<dbReference type="PANTHER" id="PTHR44329:SF288">
    <property type="entry name" value="MITOGEN-ACTIVATED PROTEIN KINASE KINASE KINASE 20"/>
    <property type="match status" value="1"/>
</dbReference>
<feature type="non-terminal residue" evidence="6">
    <location>
        <position position="1"/>
    </location>
</feature>
<gene>
    <name evidence="6" type="ORF">AMORRO_LOCUS1808</name>
</gene>
<organism evidence="6 7">
    <name type="scientific">Acaulospora morrowiae</name>
    <dbReference type="NCBI Taxonomy" id="94023"/>
    <lineage>
        <taxon>Eukaryota</taxon>
        <taxon>Fungi</taxon>
        <taxon>Fungi incertae sedis</taxon>
        <taxon>Mucoromycota</taxon>
        <taxon>Glomeromycotina</taxon>
        <taxon>Glomeromycetes</taxon>
        <taxon>Diversisporales</taxon>
        <taxon>Acaulosporaceae</taxon>
        <taxon>Acaulospora</taxon>
    </lineage>
</organism>
<protein>
    <submittedName>
        <fullName evidence="6">12701_t:CDS:1</fullName>
    </submittedName>
</protein>
<comment type="caution">
    <text evidence="6">The sequence shown here is derived from an EMBL/GenBank/DDBJ whole genome shotgun (WGS) entry which is preliminary data.</text>
</comment>
<dbReference type="InterPro" id="IPR011009">
    <property type="entry name" value="Kinase-like_dom_sf"/>
</dbReference>
<evidence type="ECO:0000313" key="6">
    <source>
        <dbReference type="EMBL" id="CAG8469952.1"/>
    </source>
</evidence>
<dbReference type="GO" id="GO:0005524">
    <property type="term" value="F:ATP binding"/>
    <property type="evidence" value="ECO:0007669"/>
    <property type="project" value="UniProtKB-KW"/>
</dbReference>
<keyword evidence="3" id="KW-0418">Kinase</keyword>
<dbReference type="Pfam" id="PF07714">
    <property type="entry name" value="PK_Tyr_Ser-Thr"/>
    <property type="match status" value="1"/>
</dbReference>
<evidence type="ECO:0000256" key="3">
    <source>
        <dbReference type="ARBA" id="ARBA00022777"/>
    </source>
</evidence>
<keyword evidence="4" id="KW-0067">ATP-binding</keyword>
<dbReference type="GO" id="GO:0004674">
    <property type="term" value="F:protein serine/threonine kinase activity"/>
    <property type="evidence" value="ECO:0007669"/>
    <property type="project" value="TreeGrafter"/>
</dbReference>
<accession>A0A9N8W2R6</accession>
<evidence type="ECO:0000256" key="1">
    <source>
        <dbReference type="ARBA" id="ARBA00022679"/>
    </source>
</evidence>
<dbReference type="PROSITE" id="PS50011">
    <property type="entry name" value="PROTEIN_KINASE_DOM"/>
    <property type="match status" value="1"/>
</dbReference>
<evidence type="ECO:0000259" key="5">
    <source>
        <dbReference type="PROSITE" id="PS50011"/>
    </source>
</evidence>
<dbReference type="PANTHER" id="PTHR44329">
    <property type="entry name" value="SERINE/THREONINE-PROTEIN KINASE TNNI3K-RELATED"/>
    <property type="match status" value="1"/>
</dbReference>
<keyword evidence="2" id="KW-0547">Nucleotide-binding</keyword>
<evidence type="ECO:0000256" key="4">
    <source>
        <dbReference type="ARBA" id="ARBA00022840"/>
    </source>
</evidence>
<reference evidence="6" key="1">
    <citation type="submission" date="2021-06" db="EMBL/GenBank/DDBJ databases">
        <authorList>
            <person name="Kallberg Y."/>
            <person name="Tangrot J."/>
            <person name="Rosling A."/>
        </authorList>
    </citation>
    <scope>NUCLEOTIDE SEQUENCE</scope>
    <source>
        <strain evidence="6">CL551</strain>
    </source>
</reference>
<proteinExistence type="predicted"/>
<keyword evidence="7" id="KW-1185">Reference proteome</keyword>
<dbReference type="InterPro" id="IPR001245">
    <property type="entry name" value="Ser-Thr/Tyr_kinase_cat_dom"/>
</dbReference>
<dbReference type="InterPro" id="IPR051681">
    <property type="entry name" value="Ser/Thr_Kinases-Pseudokinases"/>
</dbReference>
<dbReference type="EMBL" id="CAJVPV010000698">
    <property type="protein sequence ID" value="CAG8469952.1"/>
    <property type="molecule type" value="Genomic_DNA"/>
</dbReference>
<sequence length="315" mass="35792">DPSTNEYCLVMDYAKNHDLRTYLNNNYKNMNWISNKLQILGSLARGLKLIHDEGFTHGDLHSGNILIGDDEMASITDLVLSPNYVGEGGLTKDEPKGMYGVLSFVAPEVLQCKPYTASSDVYSFGILMWTLTSGMSPLSNFDFTTALALVYKWYFLEKDHEQFKNSDDDNGKGSTKPEKSKKVIADEKFYSQFIDLEAISKIERFEELDGYVYHSVVHINVLSDIEKMARNDGINKNQFLGENRILTSLCKIGRNTSFLYNINLLAKTRSTKAKFFLRKDVNFLLKLENQQKSLERSTNNSIEQENFVVCGSDSK</sequence>
<dbReference type="OrthoDB" id="1668230at2759"/>
<feature type="domain" description="Protein kinase" evidence="5">
    <location>
        <begin position="1"/>
        <end position="217"/>
    </location>
</feature>
<name>A0A9N8W2R6_9GLOM</name>
<dbReference type="SUPFAM" id="SSF56112">
    <property type="entry name" value="Protein kinase-like (PK-like)"/>
    <property type="match status" value="1"/>
</dbReference>
<dbReference type="InterPro" id="IPR000719">
    <property type="entry name" value="Prot_kinase_dom"/>
</dbReference>
<evidence type="ECO:0000256" key="2">
    <source>
        <dbReference type="ARBA" id="ARBA00022741"/>
    </source>
</evidence>
<dbReference type="AlphaFoldDB" id="A0A9N8W2R6"/>
<keyword evidence="1" id="KW-0808">Transferase</keyword>
<evidence type="ECO:0000313" key="7">
    <source>
        <dbReference type="Proteomes" id="UP000789342"/>
    </source>
</evidence>
<dbReference type="Gene3D" id="1.10.510.10">
    <property type="entry name" value="Transferase(Phosphotransferase) domain 1"/>
    <property type="match status" value="1"/>
</dbReference>
<dbReference type="Proteomes" id="UP000789342">
    <property type="component" value="Unassembled WGS sequence"/>
</dbReference>